<dbReference type="InterPro" id="IPR040840">
    <property type="entry name" value="TcA_TcB_BD"/>
</dbReference>
<dbReference type="OrthoDB" id="9781691at2"/>
<sequence length="1420" mass="156296">MKTGQISEGLAIRVVVRHETTDRLLSDVGVEAVSGDRVVARARTDGEGIAGLEIDENLWRQPLTVRIDRDGEETPVTREALFHDEPIRLAVRGRGDVDRGRLAMLADHLVATRRVLAGDLVDDLTRPAPDSMVRLLTPGERAHLLDKLGGGDQQADVRVVNPDALRDGTVGYLPHPDLDAHVDVDKIDPDRFTWPGPLWDWFPWSLPDDQSYRDYLHGVFVLFAHQQKLGVTADATAFPDLVERQLKRRFFQDFRTADRTETPLNKLLIPLVTAILTAPTGNGFGFAVPVASIPPQGNLTDRAHLDVLLALAPVDVEEFANRYRLPLHEPDTTVSTPVLLNVHTLSRVLSDTAQGPVEPAENVIEPQLPGVEGKPILWPDVVGSAPFFLRFDEWLGRQQPFFPENLFALRTQVDGVARGPWLDENRRKFLQYHETIPFTHTSEPYAPFFGSIGEVRRSATFLLRYGAADAKLVELVEAIDKGQFATAVRLADEAEQLLRDASPNPAAGEDWEPEFSAGNSSRPASLARRRAVKVTTIVELTGTRKPYLPDGFERFFELGRPTDLWRDVGSFRIARDHATRLRTYQERFLLPMLRALIRWGLGDIPGVVEVLSTVTGYYVGVGMLGTPGGMVQHPDTHEAKRVVAGRLRWDDPLGDRPYTARVMYDDGRHLDGPFPLTPQVRNRFDVTKPDPSILHPLEERYARMAQADALLAWGETLYRTDDRASLERARELYKAVVFLHGEDPGTMAYRPVVLGSPTLGPAQNPRRRNQLDRARLALQQLSAGLNFYGYDDETVPTLRYQTLVGAAQRWATGAKSAQNDYLAYLSRVEQLDLDLLAAKAHERKAQATVAIATEQVEIAKAGVVVAQKLVTDVERLIEKKRQEIADSNSIFNQYKDYLSGMKSGVMSIVDVAKDGSSASKDLELTTDQDLKGVVKTVGSEAWAGSGTAGGLAVVGAYAAFAVISTNTLQGMAEAAVKRDNELKALTNETLPAAKAAVQVHERQVAIARLQGQIAATDLAYARDLITYQNERYLNRDFWDALAGVARRSLHRYLDLAGQAAWFAERALAYELATPVRVIRLGYFDPRMRDVGGVDRLSLDLAELEAVRLGSARLSLPLTRTYSLARDLPLAFGQLKQTGRCTFTLTDDDLLASHPGTYAHRIRTVEVLVEAPGTVERPRGILTNMGFSLLRRSPAAERVPLLRFADAYPVSEFRVRRDLELHGLPGEQLLPFEGTAFTTTWTLELPPGVNPVGLGRVTDVLFTFDLRASYAAKRTDTALAPAPASRSQFVSALSVDTDGLASLRTPPPTTKLRFALDKLPLPQGGRVTNLAVILPGVDGGTFNARLRVGTTTTAFPIVDGIAMSNTGVLSDGNPANALPLNAATGGSPARIVELEINKGNDADRLAAARDVLLWVEYDVVE</sequence>
<protein>
    <recommendedName>
        <fullName evidence="1">Tc toxin complex TcA C-terminal TcB-binding domain-containing protein</fullName>
    </recommendedName>
</protein>
<evidence type="ECO:0000313" key="2">
    <source>
        <dbReference type="EMBL" id="TWJ28023.1"/>
    </source>
</evidence>
<dbReference type="EMBL" id="VLLP01000001">
    <property type="protein sequence ID" value="TWJ28023.1"/>
    <property type="molecule type" value="Genomic_DNA"/>
</dbReference>
<keyword evidence="3" id="KW-1185">Reference proteome</keyword>
<evidence type="ECO:0000313" key="3">
    <source>
        <dbReference type="Proteomes" id="UP000319728"/>
    </source>
</evidence>
<dbReference type="RefSeq" id="WP_145816190.1">
    <property type="nucleotide sequence ID" value="NZ_AP023438.1"/>
</dbReference>
<accession>A0A562WCM6</accession>
<organism evidence="2 3">
    <name type="scientific">Micromonospora sagamiensis</name>
    <dbReference type="NCBI Taxonomy" id="47875"/>
    <lineage>
        <taxon>Bacteria</taxon>
        <taxon>Bacillati</taxon>
        <taxon>Actinomycetota</taxon>
        <taxon>Actinomycetes</taxon>
        <taxon>Micromonosporales</taxon>
        <taxon>Micromonosporaceae</taxon>
        <taxon>Micromonospora</taxon>
    </lineage>
</organism>
<evidence type="ECO:0000259" key="1">
    <source>
        <dbReference type="Pfam" id="PF18276"/>
    </source>
</evidence>
<feature type="domain" description="Tc toxin complex TcA C-terminal TcB-binding" evidence="1">
    <location>
        <begin position="998"/>
        <end position="1169"/>
    </location>
</feature>
<dbReference type="Pfam" id="PF18276">
    <property type="entry name" value="TcA_TcB_BD"/>
    <property type="match status" value="1"/>
</dbReference>
<comment type="caution">
    <text evidence="2">The sequence shown here is derived from an EMBL/GenBank/DDBJ whole genome shotgun (WGS) entry which is preliminary data.</text>
</comment>
<gene>
    <name evidence="2" type="ORF">JD81_01526</name>
</gene>
<dbReference type="Proteomes" id="UP000319728">
    <property type="component" value="Unassembled WGS sequence"/>
</dbReference>
<name>A0A562WCM6_9ACTN</name>
<proteinExistence type="predicted"/>
<reference evidence="2 3" key="1">
    <citation type="submission" date="2019-07" db="EMBL/GenBank/DDBJ databases">
        <title>R&amp;d 2014.</title>
        <authorList>
            <person name="Klenk H.-P."/>
        </authorList>
    </citation>
    <scope>NUCLEOTIDE SEQUENCE [LARGE SCALE GENOMIC DNA]</scope>
    <source>
        <strain evidence="2 3">DSM 43912</strain>
    </source>
</reference>